<reference evidence="11" key="2">
    <citation type="submission" date="2020-11" db="EMBL/GenBank/DDBJ databases">
        <authorList>
            <person name="McCartney M.A."/>
            <person name="Auch B."/>
            <person name="Kono T."/>
            <person name="Mallez S."/>
            <person name="Becker A."/>
            <person name="Gohl D.M."/>
            <person name="Silverstein K.A.T."/>
            <person name="Koren S."/>
            <person name="Bechman K.B."/>
            <person name="Herman A."/>
            <person name="Abrahante J.E."/>
            <person name="Garbe J."/>
        </authorList>
    </citation>
    <scope>NUCLEOTIDE SEQUENCE</scope>
    <source>
        <strain evidence="11">Duluth1</strain>
        <tissue evidence="11">Whole animal</tissue>
    </source>
</reference>
<name>A0A9D4DAD4_DREPO</name>
<evidence type="ECO:0000256" key="4">
    <source>
        <dbReference type="ARBA" id="ARBA00023040"/>
    </source>
</evidence>
<feature type="transmembrane region" description="Helical" evidence="9">
    <location>
        <begin position="128"/>
        <end position="148"/>
    </location>
</feature>
<evidence type="ECO:0000256" key="1">
    <source>
        <dbReference type="ARBA" id="ARBA00004141"/>
    </source>
</evidence>
<dbReference type="PANTHER" id="PTHR24243">
    <property type="entry name" value="G-PROTEIN COUPLED RECEPTOR"/>
    <property type="match status" value="1"/>
</dbReference>
<comment type="caution">
    <text evidence="11">The sequence shown here is derived from an EMBL/GenBank/DDBJ whole genome shotgun (WGS) entry which is preliminary data.</text>
</comment>
<evidence type="ECO:0000313" key="11">
    <source>
        <dbReference type="EMBL" id="KAH3741913.1"/>
    </source>
</evidence>
<keyword evidence="5 9" id="KW-0472">Membrane</keyword>
<comment type="subcellular location">
    <subcellularLocation>
        <location evidence="1">Membrane</location>
        <topology evidence="1">Multi-pass membrane protein</topology>
    </subcellularLocation>
</comment>
<dbReference type="Pfam" id="PF00001">
    <property type="entry name" value="7tm_1"/>
    <property type="match status" value="1"/>
</dbReference>
<feature type="transmembrane region" description="Helical" evidence="9">
    <location>
        <begin position="264"/>
        <end position="288"/>
    </location>
</feature>
<evidence type="ECO:0000256" key="2">
    <source>
        <dbReference type="ARBA" id="ARBA00022692"/>
    </source>
</evidence>
<feature type="compositionally biased region" description="Basic and acidic residues" evidence="8">
    <location>
        <begin position="432"/>
        <end position="448"/>
    </location>
</feature>
<evidence type="ECO:0000256" key="6">
    <source>
        <dbReference type="ARBA" id="ARBA00023170"/>
    </source>
</evidence>
<keyword evidence="7" id="KW-0807">Transducer</keyword>
<feature type="transmembrane region" description="Helical" evidence="9">
    <location>
        <begin position="42"/>
        <end position="66"/>
    </location>
</feature>
<dbReference type="OrthoDB" id="9983318at2759"/>
<dbReference type="InterPro" id="IPR000276">
    <property type="entry name" value="GPCR_Rhodpsn"/>
</dbReference>
<evidence type="ECO:0000259" key="10">
    <source>
        <dbReference type="PROSITE" id="PS50262"/>
    </source>
</evidence>
<dbReference type="SUPFAM" id="SSF81321">
    <property type="entry name" value="Family A G protein-coupled receptor-like"/>
    <property type="match status" value="1"/>
</dbReference>
<keyword evidence="6" id="KW-0675">Receptor</keyword>
<evidence type="ECO:0000256" key="9">
    <source>
        <dbReference type="SAM" id="Phobius"/>
    </source>
</evidence>
<feature type="transmembrane region" description="Helical" evidence="9">
    <location>
        <begin position="317"/>
        <end position="339"/>
    </location>
</feature>
<keyword evidence="12" id="KW-1185">Reference proteome</keyword>
<dbReference type="PANTHER" id="PTHR24243:SF230">
    <property type="entry name" value="G-PROTEIN COUPLED RECEPTORS FAMILY 1 PROFILE DOMAIN-CONTAINING PROTEIN"/>
    <property type="match status" value="1"/>
</dbReference>
<accession>A0A9D4DAD4</accession>
<evidence type="ECO:0000313" key="12">
    <source>
        <dbReference type="Proteomes" id="UP000828390"/>
    </source>
</evidence>
<proteinExistence type="predicted"/>
<keyword evidence="2 9" id="KW-0812">Transmembrane</keyword>
<feature type="domain" description="G-protein coupled receptors family 1 profile" evidence="10">
    <location>
        <begin position="58"/>
        <end position="337"/>
    </location>
</feature>
<gene>
    <name evidence="11" type="ORF">DPMN_048643</name>
</gene>
<dbReference type="GO" id="GO:0004930">
    <property type="term" value="F:G protein-coupled receptor activity"/>
    <property type="evidence" value="ECO:0007669"/>
    <property type="project" value="UniProtKB-KW"/>
</dbReference>
<dbReference type="CDD" id="cd14978">
    <property type="entry name" value="7tmA_FMRFamide_R-like"/>
    <property type="match status" value="1"/>
</dbReference>
<feature type="region of interest" description="Disordered" evidence="8">
    <location>
        <begin position="432"/>
        <end position="454"/>
    </location>
</feature>
<keyword evidence="3 9" id="KW-1133">Transmembrane helix</keyword>
<feature type="transmembrane region" description="Helical" evidence="9">
    <location>
        <begin position="212"/>
        <end position="235"/>
    </location>
</feature>
<evidence type="ECO:0000256" key="8">
    <source>
        <dbReference type="SAM" id="MobiDB-lite"/>
    </source>
</evidence>
<protein>
    <recommendedName>
        <fullName evidence="10">G-protein coupled receptors family 1 profile domain-containing protein</fullName>
    </recommendedName>
</protein>
<dbReference type="PROSITE" id="PS50262">
    <property type="entry name" value="G_PROTEIN_RECEP_F1_2"/>
    <property type="match status" value="1"/>
</dbReference>
<evidence type="ECO:0000256" key="7">
    <source>
        <dbReference type="ARBA" id="ARBA00023224"/>
    </source>
</evidence>
<dbReference type="GO" id="GO:0005886">
    <property type="term" value="C:plasma membrane"/>
    <property type="evidence" value="ECO:0007669"/>
    <property type="project" value="TreeGrafter"/>
</dbReference>
<dbReference type="EMBL" id="JAIWYP010000011">
    <property type="protein sequence ID" value="KAH3741913.1"/>
    <property type="molecule type" value="Genomic_DNA"/>
</dbReference>
<organism evidence="11 12">
    <name type="scientific">Dreissena polymorpha</name>
    <name type="common">Zebra mussel</name>
    <name type="synonym">Mytilus polymorpha</name>
    <dbReference type="NCBI Taxonomy" id="45954"/>
    <lineage>
        <taxon>Eukaryota</taxon>
        <taxon>Metazoa</taxon>
        <taxon>Spiralia</taxon>
        <taxon>Lophotrochozoa</taxon>
        <taxon>Mollusca</taxon>
        <taxon>Bivalvia</taxon>
        <taxon>Autobranchia</taxon>
        <taxon>Heteroconchia</taxon>
        <taxon>Euheterodonta</taxon>
        <taxon>Imparidentia</taxon>
        <taxon>Neoheterodontei</taxon>
        <taxon>Myida</taxon>
        <taxon>Dreissenoidea</taxon>
        <taxon>Dreissenidae</taxon>
        <taxon>Dreissena</taxon>
    </lineage>
</organism>
<reference evidence="11" key="1">
    <citation type="journal article" date="2019" name="bioRxiv">
        <title>The Genome of the Zebra Mussel, Dreissena polymorpha: A Resource for Invasive Species Research.</title>
        <authorList>
            <person name="McCartney M.A."/>
            <person name="Auch B."/>
            <person name="Kono T."/>
            <person name="Mallez S."/>
            <person name="Zhang Y."/>
            <person name="Obille A."/>
            <person name="Becker A."/>
            <person name="Abrahante J.E."/>
            <person name="Garbe J."/>
            <person name="Badalamenti J.P."/>
            <person name="Herman A."/>
            <person name="Mangelson H."/>
            <person name="Liachko I."/>
            <person name="Sullivan S."/>
            <person name="Sone E.D."/>
            <person name="Koren S."/>
            <person name="Silverstein K.A.T."/>
            <person name="Beckman K.B."/>
            <person name="Gohl D.M."/>
        </authorList>
    </citation>
    <scope>NUCLEOTIDE SEQUENCE</scope>
    <source>
        <strain evidence="11">Duluth1</strain>
        <tissue evidence="11">Whole animal</tissue>
    </source>
</reference>
<feature type="transmembrane region" description="Helical" evidence="9">
    <location>
        <begin position="160"/>
        <end position="181"/>
    </location>
</feature>
<dbReference type="AlphaFoldDB" id="A0A9D4DAD4"/>
<dbReference type="PRINTS" id="PR00237">
    <property type="entry name" value="GPCRRHODOPSN"/>
</dbReference>
<dbReference type="InterPro" id="IPR017452">
    <property type="entry name" value="GPCR_Rhodpsn_7TM"/>
</dbReference>
<dbReference type="Gene3D" id="1.20.1070.10">
    <property type="entry name" value="Rhodopsin 7-helix transmembrane proteins"/>
    <property type="match status" value="1"/>
</dbReference>
<dbReference type="Proteomes" id="UP000828390">
    <property type="component" value="Unassembled WGS sequence"/>
</dbReference>
<feature type="transmembrane region" description="Helical" evidence="9">
    <location>
        <begin position="78"/>
        <end position="96"/>
    </location>
</feature>
<keyword evidence="4" id="KW-0297">G-protein coupled receptor</keyword>
<sequence>MASNTTLNQTGNVGNRTSSDCIFPPGWTGPPPPGRYAEVSRYLWMTVPPVIMIVGLLGNILTVIILLRQSRKLASTALYLLTLALSDSVMLLNSPLRNWMFRGLDMKDVRHLSEMGCKFSVFFTYTSVQYSSCVLVAVTLERLVSIVWPHRVRLGCTTRASGVVLVILLVFILGLNSHIIYGFGASQLPNYKGPCEPKYNEYMLFWTKTWPWIDFAVAFAIPFVLLGGSNAVIIYKMHETHKRRRSMSASNQGMGHAGHDTTMVTVTLILLTVVFFICLTPVQVFFIYDPHRKKILMNDYYCKDMYEFFKQVEIHNVLFTIVNLISYINAAFNFFLYILSGSKFRYEVIALFTCQPTGEGVFGTTTSASVRYRNTLRAANSTRHLERVTSVTHVSDVVELKFSDIRSTRKSSNGNNNGIFKVENGTRAEIENGTHAGTESETHTHENGCLKTRL</sequence>
<evidence type="ECO:0000256" key="3">
    <source>
        <dbReference type="ARBA" id="ARBA00022989"/>
    </source>
</evidence>
<evidence type="ECO:0000256" key="5">
    <source>
        <dbReference type="ARBA" id="ARBA00023136"/>
    </source>
</evidence>